<dbReference type="EMBL" id="QRDT01000040">
    <property type="protein sequence ID" value="RED22762.1"/>
    <property type="molecule type" value="Genomic_DNA"/>
</dbReference>
<dbReference type="InterPro" id="IPR024445">
    <property type="entry name" value="Tnp_ISXO2-like"/>
</dbReference>
<sequence length="326" mass="36199">MPRLFSSSKNATPALSSAAFIAARLFAIGVRRPFSKSRTVERETHAPAAKVARLSDEEAYDTFLLIRWAATDGAPVCPRCACAAVYTYTTRKLFKCKACSHQFSVTSGTIFASRKLPIRDYLLAIAIFVNGAKGHSALQLSRGLDCQYKTAFVMAHNIREAMASEADETVSGEVEVDGGYFGGYVKPANYKENRRDRRRAVNQTGKRRVVVVMRERGGRALPFVFKSEDASLATIASRVAPGSVVHADEAVHWDALHARFLTKRINHSEAYSHDEACTNQAESYFSRLRRAEIGIHQRWQVRISQPTRTKWRGARTIAALATANNI</sequence>
<reference evidence="2 5" key="2">
    <citation type="submission" date="2018-07" db="EMBL/GenBank/DDBJ databases">
        <title>Genomic Encyclopedia of Archaeal and Bacterial Type Strains, Phase II (KMG-II): from individual species to whole genera.</title>
        <authorList>
            <person name="Goeker M."/>
        </authorList>
    </citation>
    <scope>NUCLEOTIDE SEQUENCE [LARGE SCALE GENOMIC DNA]</scope>
    <source>
        <strain evidence="2 5">JA575</strain>
    </source>
</reference>
<feature type="domain" description="ISXO2-like transposase" evidence="1">
    <location>
        <begin position="169"/>
        <end position="300"/>
    </location>
</feature>
<dbReference type="SMART" id="SM01126">
    <property type="entry name" value="DDE_Tnp_IS1595"/>
    <property type="match status" value="1"/>
</dbReference>
<protein>
    <submittedName>
        <fullName evidence="3">Transposase-like zinc ribbon protein</fullName>
    </submittedName>
</protein>
<proteinExistence type="predicted"/>
<dbReference type="InterPro" id="IPR024442">
    <property type="entry name" value="Transposase_Zn_ribbon"/>
</dbReference>
<dbReference type="Proteomes" id="UP000252631">
    <property type="component" value="Unassembled WGS sequence"/>
</dbReference>
<keyword evidence="5" id="KW-1185">Reference proteome</keyword>
<reference evidence="3 4" key="1">
    <citation type="submission" date="2017-08" db="EMBL/GenBank/DDBJ databases">
        <authorList>
            <person name="de Groot N.N."/>
        </authorList>
    </citation>
    <scope>NUCLEOTIDE SEQUENCE [LARGE SCALE GENOMIC DNA]</scope>
    <source>
        <strain evidence="3 4">JA575</strain>
    </source>
</reference>
<evidence type="ECO:0000313" key="4">
    <source>
        <dbReference type="Proteomes" id="UP000252631"/>
    </source>
</evidence>
<gene>
    <name evidence="2" type="ORF">BJ125_1403</name>
    <name evidence="3" type="ORF">SAMN05892882_1403</name>
</gene>
<accession>A0A336JV19</accession>
<dbReference type="Pfam" id="PF12760">
    <property type="entry name" value="Zn_ribbon_IS1595"/>
    <property type="match status" value="1"/>
</dbReference>
<dbReference type="NCBIfam" id="NF033547">
    <property type="entry name" value="transpos_IS1595"/>
    <property type="match status" value="1"/>
</dbReference>
<evidence type="ECO:0000259" key="1">
    <source>
        <dbReference type="SMART" id="SM01126"/>
    </source>
</evidence>
<dbReference type="Pfam" id="PF12762">
    <property type="entry name" value="DDE_Tnp_IS1595"/>
    <property type="match status" value="1"/>
</dbReference>
<organism evidence="3 4">
    <name type="scientific">Rhodopseudomonas pentothenatexigens</name>
    <dbReference type="NCBI Taxonomy" id="999699"/>
    <lineage>
        <taxon>Bacteria</taxon>
        <taxon>Pseudomonadati</taxon>
        <taxon>Pseudomonadota</taxon>
        <taxon>Alphaproteobacteria</taxon>
        <taxon>Hyphomicrobiales</taxon>
        <taxon>Nitrobacteraceae</taxon>
        <taxon>Rhodopseudomonas</taxon>
    </lineage>
</organism>
<dbReference type="Proteomes" id="UP000256343">
    <property type="component" value="Unassembled WGS sequence"/>
</dbReference>
<dbReference type="EMBL" id="UFQQ01000040">
    <property type="protein sequence ID" value="SSW93480.1"/>
    <property type="molecule type" value="Genomic_DNA"/>
</dbReference>
<dbReference type="AlphaFoldDB" id="A0A336JV19"/>
<evidence type="ECO:0000313" key="3">
    <source>
        <dbReference type="EMBL" id="SSW93480.1"/>
    </source>
</evidence>
<evidence type="ECO:0000313" key="5">
    <source>
        <dbReference type="Proteomes" id="UP000256343"/>
    </source>
</evidence>
<name>A0A336JV19_9BRAD</name>
<evidence type="ECO:0000313" key="2">
    <source>
        <dbReference type="EMBL" id="RED22762.1"/>
    </source>
</evidence>